<dbReference type="Gene3D" id="2.40.440.10">
    <property type="entry name" value="L,D-transpeptidase catalytic domain-like"/>
    <property type="match status" value="1"/>
</dbReference>
<dbReference type="Pfam" id="PF03734">
    <property type="entry name" value="YkuD"/>
    <property type="match status" value="1"/>
</dbReference>
<dbReference type="InterPro" id="IPR005490">
    <property type="entry name" value="LD_TPept_cat_dom"/>
</dbReference>
<dbReference type="InterPro" id="IPR050979">
    <property type="entry name" value="LD-transpeptidase"/>
</dbReference>
<feature type="active site" description="Proton donor/acceptor" evidence="6">
    <location>
        <position position="132"/>
    </location>
</feature>
<dbReference type="InterPro" id="IPR012854">
    <property type="entry name" value="Cu_amine_oxidase-like_N"/>
</dbReference>
<protein>
    <submittedName>
        <fullName evidence="8">L,D-transpeptidase family protein</fullName>
    </submittedName>
</protein>
<evidence type="ECO:0000313" key="9">
    <source>
        <dbReference type="Proteomes" id="UP001344632"/>
    </source>
</evidence>
<keyword evidence="4 6" id="KW-0573">Peptidoglycan synthesis</keyword>
<comment type="caution">
    <text evidence="8">The sequence shown here is derived from an EMBL/GenBank/DDBJ whole genome shotgun (WGS) entry which is preliminary data.</text>
</comment>
<evidence type="ECO:0000256" key="5">
    <source>
        <dbReference type="ARBA" id="ARBA00023316"/>
    </source>
</evidence>
<gene>
    <name evidence="8" type="ORF">P4H66_21690</name>
</gene>
<evidence type="ECO:0000256" key="1">
    <source>
        <dbReference type="ARBA" id="ARBA00004752"/>
    </source>
</evidence>
<dbReference type="Gene3D" id="3.30.457.10">
    <property type="entry name" value="Copper amine oxidase-like, N-terminal domain"/>
    <property type="match status" value="1"/>
</dbReference>
<feature type="domain" description="L,D-TPase catalytic" evidence="7">
    <location>
        <begin position="48"/>
        <end position="172"/>
    </location>
</feature>
<evidence type="ECO:0000256" key="6">
    <source>
        <dbReference type="PROSITE-ProRule" id="PRU01373"/>
    </source>
</evidence>
<dbReference type="SUPFAM" id="SSF55383">
    <property type="entry name" value="Copper amine oxidase, domain N"/>
    <property type="match status" value="1"/>
</dbReference>
<evidence type="ECO:0000256" key="4">
    <source>
        <dbReference type="ARBA" id="ARBA00022984"/>
    </source>
</evidence>
<dbReference type="CDD" id="cd16913">
    <property type="entry name" value="YkuD_like"/>
    <property type="match status" value="1"/>
</dbReference>
<evidence type="ECO:0000313" key="8">
    <source>
        <dbReference type="EMBL" id="MEC0242426.1"/>
    </source>
</evidence>
<evidence type="ECO:0000256" key="2">
    <source>
        <dbReference type="ARBA" id="ARBA00022679"/>
    </source>
</evidence>
<dbReference type="Proteomes" id="UP001344632">
    <property type="component" value="Unassembled WGS sequence"/>
</dbReference>
<evidence type="ECO:0000256" key="3">
    <source>
        <dbReference type="ARBA" id="ARBA00022960"/>
    </source>
</evidence>
<proteinExistence type="predicted"/>
<reference evidence="8 9" key="1">
    <citation type="submission" date="2023-03" db="EMBL/GenBank/DDBJ databases">
        <title>Bacillus Genome Sequencing.</title>
        <authorList>
            <person name="Dunlap C."/>
        </authorList>
    </citation>
    <scope>NUCLEOTIDE SEQUENCE [LARGE SCALE GENOMIC DNA]</scope>
    <source>
        <strain evidence="8 9">BD-525</strain>
    </source>
</reference>
<dbReference type="RefSeq" id="WP_326090204.1">
    <property type="nucleotide sequence ID" value="NZ_JARLKZ010000016.1"/>
</dbReference>
<dbReference type="Pfam" id="PF07833">
    <property type="entry name" value="Cu_amine_oxidN1"/>
    <property type="match status" value="1"/>
</dbReference>
<organism evidence="8 9">
    <name type="scientific">Paenibacillus dokdonensis</name>
    <dbReference type="NCBI Taxonomy" id="2567944"/>
    <lineage>
        <taxon>Bacteria</taxon>
        <taxon>Bacillati</taxon>
        <taxon>Bacillota</taxon>
        <taxon>Bacilli</taxon>
        <taxon>Bacillales</taxon>
        <taxon>Paenibacillaceae</taxon>
        <taxon>Paenibacillus</taxon>
    </lineage>
</organism>
<dbReference type="EMBL" id="JARLKZ010000016">
    <property type="protein sequence ID" value="MEC0242426.1"/>
    <property type="molecule type" value="Genomic_DNA"/>
</dbReference>
<keyword evidence="9" id="KW-1185">Reference proteome</keyword>
<dbReference type="PANTHER" id="PTHR30582">
    <property type="entry name" value="L,D-TRANSPEPTIDASE"/>
    <property type="match status" value="1"/>
</dbReference>
<keyword evidence="3 6" id="KW-0133">Cell shape</keyword>
<sequence>MAINRTKKGGFLTLRTRHRPFAAMLLILLLGWIIPAPVHADTQSVGSDLIIVNKKTNKLAFFQNGSLIREFPVATGKNPSLTPEGSFEIVNKIKNRPYYKEKIPGGDPRNPLGDRWIGLDVNGTNGTTYAIHGNSNKNSIGKYVSAGCIRMYNDDIHWLFAQVKVHTTAIITSSKLSFEDIAQKSGYRIGEQKFEGRLLIDNREAALRNDIVLYDSRIYIPLRACIELLGGEVLWNDQTKTATIKIGTRTIVHKALSEQATVNGKNVKITASKNRENSLMLPLRNFSELSGYTVQWDGTSNTVSITSPK</sequence>
<accession>A0ABU6GVN1</accession>
<dbReference type="SUPFAM" id="SSF141523">
    <property type="entry name" value="L,D-transpeptidase catalytic domain-like"/>
    <property type="match status" value="1"/>
</dbReference>
<evidence type="ECO:0000259" key="7">
    <source>
        <dbReference type="PROSITE" id="PS52029"/>
    </source>
</evidence>
<feature type="active site" description="Nucleophile" evidence="6">
    <location>
        <position position="148"/>
    </location>
</feature>
<dbReference type="InterPro" id="IPR038063">
    <property type="entry name" value="Transpep_catalytic_dom"/>
</dbReference>
<keyword evidence="5 6" id="KW-0961">Cell wall biogenesis/degradation</keyword>
<name>A0ABU6GVN1_9BACL</name>
<comment type="pathway">
    <text evidence="1 6">Cell wall biogenesis; peptidoglycan biosynthesis.</text>
</comment>
<dbReference type="PANTHER" id="PTHR30582:SF4">
    <property type="entry name" value="L,D-TRANSPEPTIDASE YQJB-RELATED"/>
    <property type="match status" value="1"/>
</dbReference>
<dbReference type="InterPro" id="IPR036582">
    <property type="entry name" value="Mao_N_sf"/>
</dbReference>
<dbReference type="PROSITE" id="PS52029">
    <property type="entry name" value="LD_TPASE"/>
    <property type="match status" value="1"/>
</dbReference>
<keyword evidence="2" id="KW-0808">Transferase</keyword>